<keyword evidence="1" id="KW-1133">Transmembrane helix</keyword>
<evidence type="ECO:0000313" key="2">
    <source>
        <dbReference type="EMBL" id="AFP84838.1"/>
    </source>
</evidence>
<proteinExistence type="predicted"/>
<dbReference type="STRING" id="1199245.A359_04450"/>
<dbReference type="HOGENOM" id="CLU_2587745_0_0_6"/>
<evidence type="ECO:0000313" key="3">
    <source>
        <dbReference type="Proteomes" id="UP000003936"/>
    </source>
</evidence>
<dbReference type="EMBL" id="CP003546">
    <property type="protein sequence ID" value="AFP84838.1"/>
    <property type="molecule type" value="Genomic_DNA"/>
</dbReference>
<feature type="transmembrane region" description="Helical" evidence="1">
    <location>
        <begin position="59"/>
        <end position="78"/>
    </location>
</feature>
<organism evidence="2 3">
    <name type="scientific">secondary endosymbiont of Ctenarytaina eucalypti</name>
    <dbReference type="NCBI Taxonomy" id="1199245"/>
    <lineage>
        <taxon>Bacteria</taxon>
        <taxon>Pseudomonadati</taxon>
        <taxon>Pseudomonadota</taxon>
        <taxon>Gammaproteobacteria</taxon>
        <taxon>Enterobacterales</taxon>
        <taxon>Enterobacteriaceae</taxon>
        <taxon>aphid secondary symbionts</taxon>
    </lineage>
</organism>
<accession>J3YRU8</accession>
<reference evidence="2 3" key="1">
    <citation type="journal article" date="2012" name="Mol. Biol. Evol.">
        <title>Genome reduction and co-evolution between the primary and secondary bacterial symbionts of psyllids.</title>
        <authorList>
            <person name="Sloan D.B."/>
            <person name="Moran N.A."/>
        </authorList>
    </citation>
    <scope>NUCLEOTIDE SEQUENCE [LARGE SCALE GENOMIC DNA]</scope>
    <source>
        <strain evidence="2">Ceuc_S</strain>
    </source>
</reference>
<sequence length="80" mass="8697">MRGFIINNIQQTSIGVALALSTAIFCLSRVSPVAIQHILLTTRSVLNTRGRVLIFNNQLVVFYIFSAALTARGLLAVIPV</sequence>
<keyword evidence="1" id="KW-0812">Transmembrane</keyword>
<dbReference type="AlphaFoldDB" id="J3YRU8"/>
<dbReference type="Proteomes" id="UP000003936">
    <property type="component" value="Chromosome"/>
</dbReference>
<protein>
    <submittedName>
        <fullName evidence="2">Uncharacterized protein</fullName>
    </submittedName>
</protein>
<evidence type="ECO:0000256" key="1">
    <source>
        <dbReference type="SAM" id="Phobius"/>
    </source>
</evidence>
<keyword evidence="3" id="KW-1185">Reference proteome</keyword>
<dbReference type="KEGG" id="sect:A359_04450"/>
<gene>
    <name evidence="2" type="ORF">A359_04450</name>
</gene>
<name>J3YRU8_9ENTR</name>
<keyword evidence="1" id="KW-0472">Membrane</keyword>